<dbReference type="InterPro" id="IPR043472">
    <property type="entry name" value="Macro_dom-like"/>
</dbReference>
<protein>
    <recommendedName>
        <fullName evidence="8">Probable cytosol aminopeptidase</fullName>
        <ecNumber evidence="8">3.4.11.1</ecNumber>
    </recommendedName>
    <alternativeName>
        <fullName evidence="8">Leucine aminopeptidase</fullName>
        <shortName evidence="8">LAP</shortName>
        <ecNumber evidence="8">3.4.11.10</ecNumber>
    </alternativeName>
    <alternativeName>
        <fullName evidence="8">Leucyl aminopeptidase</fullName>
    </alternativeName>
</protein>
<evidence type="ECO:0000256" key="4">
    <source>
        <dbReference type="ARBA" id="ARBA00022438"/>
    </source>
</evidence>
<dbReference type="NCBIfam" id="NF002077">
    <property type="entry name" value="PRK00913.2-4"/>
    <property type="match status" value="1"/>
</dbReference>
<dbReference type="OrthoDB" id="9809354at2"/>
<evidence type="ECO:0000259" key="9">
    <source>
        <dbReference type="PROSITE" id="PS00631"/>
    </source>
</evidence>
<dbReference type="GO" id="GO:0030145">
    <property type="term" value="F:manganese ion binding"/>
    <property type="evidence" value="ECO:0007669"/>
    <property type="project" value="UniProtKB-UniRule"/>
</dbReference>
<comment type="function">
    <text evidence="8">Presumably involved in the processing and regular turnover of intracellular proteins. Catalyzes the removal of unsubstituted N-terminal amino acids from various peptides.</text>
</comment>
<dbReference type="Pfam" id="PF00883">
    <property type="entry name" value="Peptidase_M17"/>
    <property type="match status" value="1"/>
</dbReference>
<comment type="subcellular location">
    <subcellularLocation>
        <location evidence="8">Cytoplasm</location>
    </subcellularLocation>
</comment>
<comment type="catalytic activity">
    <reaction evidence="1 8">
        <text>Release of an N-terminal amino acid, Xaa-|-Yaa-, in which Xaa is preferably Leu, but may be other amino acids including Pro although not Arg or Lys, and Yaa may be Pro. Amino acid amides and methyl esters are also readily hydrolyzed, but rates on arylamides are exceedingly low.</text>
        <dbReference type="EC" id="3.4.11.1"/>
    </reaction>
</comment>
<dbReference type="PROSITE" id="PS00631">
    <property type="entry name" value="CYTOSOL_AP"/>
    <property type="match status" value="1"/>
</dbReference>
<organism evidence="10 11">
    <name type="scientific">Sphingomonas prati</name>
    <dbReference type="NCBI Taxonomy" id="1843237"/>
    <lineage>
        <taxon>Bacteria</taxon>
        <taxon>Pseudomonadati</taxon>
        <taxon>Pseudomonadota</taxon>
        <taxon>Alphaproteobacteria</taxon>
        <taxon>Sphingomonadales</taxon>
        <taxon>Sphingomonadaceae</taxon>
        <taxon>Sphingomonas</taxon>
    </lineage>
</organism>
<dbReference type="Proteomes" id="UP000546701">
    <property type="component" value="Unassembled WGS sequence"/>
</dbReference>
<comment type="cofactor">
    <cofactor evidence="8">
        <name>Mn(2+)</name>
        <dbReference type="ChEBI" id="CHEBI:29035"/>
    </cofactor>
    <text evidence="8">Binds 2 manganese ions per subunit.</text>
</comment>
<keyword evidence="8" id="KW-0963">Cytoplasm</keyword>
<dbReference type="HAMAP" id="MF_00181">
    <property type="entry name" value="Cytosol_peptidase_M17"/>
    <property type="match status" value="1"/>
</dbReference>
<reference evidence="10 11" key="1">
    <citation type="submission" date="2020-08" db="EMBL/GenBank/DDBJ databases">
        <title>Genomic Encyclopedia of Type Strains, Phase IV (KMG-IV): sequencing the most valuable type-strain genomes for metagenomic binning, comparative biology and taxonomic classification.</title>
        <authorList>
            <person name="Goeker M."/>
        </authorList>
    </citation>
    <scope>NUCLEOTIDE SEQUENCE [LARGE SCALE GENOMIC DNA]</scope>
    <source>
        <strain evidence="10 11">DSM 103336</strain>
    </source>
</reference>
<dbReference type="CDD" id="cd00433">
    <property type="entry name" value="Peptidase_M17"/>
    <property type="match status" value="1"/>
</dbReference>
<evidence type="ECO:0000256" key="2">
    <source>
        <dbReference type="ARBA" id="ARBA00000967"/>
    </source>
</evidence>
<evidence type="ECO:0000256" key="1">
    <source>
        <dbReference type="ARBA" id="ARBA00000135"/>
    </source>
</evidence>
<dbReference type="SUPFAM" id="SSF53187">
    <property type="entry name" value="Zn-dependent exopeptidases"/>
    <property type="match status" value="1"/>
</dbReference>
<dbReference type="PANTHER" id="PTHR11963:SF23">
    <property type="entry name" value="CYTOSOL AMINOPEPTIDASE"/>
    <property type="match status" value="1"/>
</dbReference>
<evidence type="ECO:0000256" key="5">
    <source>
        <dbReference type="ARBA" id="ARBA00022670"/>
    </source>
</evidence>
<keyword evidence="11" id="KW-1185">Reference proteome</keyword>
<dbReference type="NCBIfam" id="NF002075">
    <property type="entry name" value="PRK00913.2-2"/>
    <property type="match status" value="1"/>
</dbReference>
<dbReference type="GO" id="GO:0005737">
    <property type="term" value="C:cytoplasm"/>
    <property type="evidence" value="ECO:0007669"/>
    <property type="project" value="UniProtKB-SubCell"/>
</dbReference>
<dbReference type="InterPro" id="IPR011356">
    <property type="entry name" value="Leucine_aapep/pepB"/>
</dbReference>
<name>A0A7W9BR28_9SPHN</name>
<dbReference type="EC" id="3.4.11.1" evidence="8"/>
<dbReference type="SUPFAM" id="SSF52949">
    <property type="entry name" value="Macro domain-like"/>
    <property type="match status" value="1"/>
</dbReference>
<dbReference type="Pfam" id="PF02789">
    <property type="entry name" value="Peptidase_M17_N"/>
    <property type="match status" value="1"/>
</dbReference>
<feature type="binding site" evidence="8">
    <location>
        <position position="254"/>
    </location>
    <ligand>
        <name>Mn(2+)</name>
        <dbReference type="ChEBI" id="CHEBI:29035"/>
        <label>2</label>
    </ligand>
</feature>
<accession>A0A7W9BR28</accession>
<dbReference type="EC" id="3.4.11.10" evidence="8"/>
<feature type="binding site" evidence="8">
    <location>
        <position position="336"/>
    </location>
    <ligand>
        <name>Mn(2+)</name>
        <dbReference type="ChEBI" id="CHEBI:29035"/>
        <label>1</label>
    </ligand>
</feature>
<evidence type="ECO:0000313" key="10">
    <source>
        <dbReference type="EMBL" id="MBB5728572.1"/>
    </source>
</evidence>
<dbReference type="PRINTS" id="PR00481">
    <property type="entry name" value="LAMNOPPTDASE"/>
</dbReference>
<keyword evidence="6 8" id="KW-0378">Hydrolase</keyword>
<dbReference type="InterPro" id="IPR023042">
    <property type="entry name" value="Peptidase_M17_leu_NH2_pept"/>
</dbReference>
<dbReference type="NCBIfam" id="NF002074">
    <property type="entry name" value="PRK00913.1-4"/>
    <property type="match status" value="1"/>
</dbReference>
<dbReference type="InterPro" id="IPR000819">
    <property type="entry name" value="Peptidase_M17_C"/>
</dbReference>
<feature type="binding site" evidence="8">
    <location>
        <position position="338"/>
    </location>
    <ligand>
        <name>Mn(2+)</name>
        <dbReference type="ChEBI" id="CHEBI:29035"/>
        <label>1</label>
    </ligand>
</feature>
<feature type="domain" description="Cytosol aminopeptidase" evidence="9">
    <location>
        <begin position="334"/>
        <end position="341"/>
    </location>
</feature>
<comment type="catalytic activity">
    <reaction evidence="2 8">
        <text>Release of an N-terminal amino acid, preferentially leucine, but not glutamic or aspartic acids.</text>
        <dbReference type="EC" id="3.4.11.10"/>
    </reaction>
</comment>
<evidence type="ECO:0000313" key="11">
    <source>
        <dbReference type="Proteomes" id="UP000546701"/>
    </source>
</evidence>
<dbReference type="GO" id="GO:0070006">
    <property type="term" value="F:metalloaminopeptidase activity"/>
    <property type="evidence" value="ECO:0007669"/>
    <property type="project" value="InterPro"/>
</dbReference>
<feature type="binding site" evidence="8">
    <location>
        <position position="277"/>
    </location>
    <ligand>
        <name>Mn(2+)</name>
        <dbReference type="ChEBI" id="CHEBI:29035"/>
        <label>2</label>
    </ligand>
</feature>
<keyword evidence="7 8" id="KW-0464">Manganese</keyword>
<evidence type="ECO:0000256" key="7">
    <source>
        <dbReference type="ARBA" id="ARBA00023211"/>
    </source>
</evidence>
<dbReference type="EMBL" id="JACIJR010000002">
    <property type="protein sequence ID" value="MBB5728572.1"/>
    <property type="molecule type" value="Genomic_DNA"/>
</dbReference>
<feature type="binding site" evidence="8">
    <location>
        <position position="338"/>
    </location>
    <ligand>
        <name>Mn(2+)</name>
        <dbReference type="ChEBI" id="CHEBI:29035"/>
        <label>2</label>
    </ligand>
</feature>
<keyword evidence="8" id="KW-0479">Metal-binding</keyword>
<dbReference type="PANTHER" id="PTHR11963">
    <property type="entry name" value="LEUCINE AMINOPEPTIDASE-RELATED"/>
    <property type="match status" value="1"/>
</dbReference>
<keyword evidence="4 8" id="KW-0031">Aminopeptidase</keyword>
<proteinExistence type="inferred from homology"/>
<dbReference type="InterPro" id="IPR008283">
    <property type="entry name" value="Peptidase_M17_N"/>
</dbReference>
<dbReference type="Gene3D" id="3.40.220.10">
    <property type="entry name" value="Leucine Aminopeptidase, subunit E, domain 1"/>
    <property type="match status" value="1"/>
</dbReference>
<evidence type="ECO:0000256" key="3">
    <source>
        <dbReference type="ARBA" id="ARBA00009528"/>
    </source>
</evidence>
<keyword evidence="5 8" id="KW-0645">Protease</keyword>
<dbReference type="RefSeq" id="WP_157177562.1">
    <property type="nucleotide sequence ID" value="NZ_BMJP01000001.1"/>
</dbReference>
<feature type="binding site" evidence="8">
    <location>
        <position position="259"/>
    </location>
    <ligand>
        <name>Mn(2+)</name>
        <dbReference type="ChEBI" id="CHEBI:29035"/>
        <label>2</label>
    </ligand>
</feature>
<sequence>MQVRFEASRPADTRTVAYPVNGKAFPQTNADAADLAAASADAQRFDGDAGALLDLFVPGGETATRVLFAGIGKAAPTTDNLEKAGSALAARLLTSGETSLVVDLTGSSIGDTATAAAHIAFGALMRSWRYDKYRTKLADKSKPTLTEIVIVGGGDEAANLYAPLAALAEGLSLTRELVTEPANIIYPESFVERCRSLADLGIKVSVLGEAEMEAAGMGAILAVSQGSARAAQLLVLHWNGTDDAGDPALALVGKGVTFDTGGISIKPAAGMEDMKWDMGGAGAVVGAMATLAGRKARVNVVGICGLVENMPSSTATRPGDVVTSMSGQTIEVINTDAEGRMVLCDAISWVQQNYAPKTIVDLATLTGAMIVALGHEYGGLFANDDALAEQLLAAGTASGDPLWRFPLGDAYDKLIDSPIADMKNVGPRPGGSITAAQFIRRFVDKDVRWAHLDIAGMVWAAKPGTLHDKGATGYGVRLLDRFVRDNFEG</sequence>
<comment type="similarity">
    <text evidence="3 8">Belongs to the peptidase M17 family.</text>
</comment>
<feature type="active site" evidence="8">
    <location>
        <position position="340"/>
    </location>
</feature>
<dbReference type="GO" id="GO:0006508">
    <property type="term" value="P:proteolysis"/>
    <property type="evidence" value="ECO:0007669"/>
    <property type="project" value="UniProtKB-KW"/>
</dbReference>
<feature type="binding site" evidence="8">
    <location>
        <position position="259"/>
    </location>
    <ligand>
        <name>Mn(2+)</name>
        <dbReference type="ChEBI" id="CHEBI:29035"/>
        <label>1</label>
    </ligand>
</feature>
<dbReference type="AlphaFoldDB" id="A0A7W9BR28"/>
<dbReference type="Gene3D" id="3.40.630.10">
    <property type="entry name" value="Zn peptidases"/>
    <property type="match status" value="1"/>
</dbReference>
<evidence type="ECO:0000256" key="8">
    <source>
        <dbReference type="HAMAP-Rule" id="MF_00181"/>
    </source>
</evidence>
<evidence type="ECO:0000256" key="6">
    <source>
        <dbReference type="ARBA" id="ARBA00022801"/>
    </source>
</evidence>
<feature type="active site" evidence="8">
    <location>
        <position position="266"/>
    </location>
</feature>
<gene>
    <name evidence="8" type="primary">pepA</name>
    <name evidence="10" type="ORF">FHS99_001042</name>
</gene>
<comment type="caution">
    <text evidence="10">The sequence shown here is derived from an EMBL/GenBank/DDBJ whole genome shotgun (WGS) entry which is preliminary data.</text>
</comment>